<dbReference type="AlphaFoldDB" id="A0A5K3F6W1"/>
<organism evidence="1">
    <name type="scientific">Mesocestoides corti</name>
    <name type="common">Flatworm</name>
    <dbReference type="NCBI Taxonomy" id="53468"/>
    <lineage>
        <taxon>Eukaryota</taxon>
        <taxon>Metazoa</taxon>
        <taxon>Spiralia</taxon>
        <taxon>Lophotrochozoa</taxon>
        <taxon>Platyhelminthes</taxon>
        <taxon>Cestoda</taxon>
        <taxon>Eucestoda</taxon>
        <taxon>Cyclophyllidea</taxon>
        <taxon>Mesocestoididae</taxon>
        <taxon>Mesocestoides</taxon>
    </lineage>
</organism>
<reference evidence="1" key="1">
    <citation type="submission" date="2019-11" db="UniProtKB">
        <authorList>
            <consortium name="WormBaseParasite"/>
        </authorList>
    </citation>
    <scope>IDENTIFICATION</scope>
</reference>
<dbReference type="WBParaSite" id="MCU_005254-RA">
    <property type="protein sequence ID" value="MCU_005254-RA"/>
    <property type="gene ID" value="MCU_005254"/>
</dbReference>
<proteinExistence type="predicted"/>
<accession>A0A5K3F6W1</accession>
<evidence type="ECO:0000313" key="1">
    <source>
        <dbReference type="WBParaSite" id="MCU_005254-RA"/>
    </source>
</evidence>
<sequence>MSKDFAFLMDNIFLGLKGSTNLNLTRSKWRVSLKSAFLFNLVALVRIEIIGYKKGTSLIGTFDIQNLRIRGC</sequence>
<protein>
    <submittedName>
        <fullName evidence="1">Ovule protein</fullName>
    </submittedName>
</protein>
<name>A0A5K3F6W1_MESCO</name>